<dbReference type="NCBIfam" id="TIGR01764">
    <property type="entry name" value="excise"/>
    <property type="match status" value="1"/>
</dbReference>
<evidence type="ECO:0000259" key="1">
    <source>
        <dbReference type="Pfam" id="PF12728"/>
    </source>
</evidence>
<dbReference type="Proteomes" id="UP000331127">
    <property type="component" value="Unassembled WGS sequence"/>
</dbReference>
<proteinExistence type="predicted"/>
<keyword evidence="3" id="KW-1185">Reference proteome</keyword>
<dbReference type="GO" id="GO:0003677">
    <property type="term" value="F:DNA binding"/>
    <property type="evidence" value="ECO:0007669"/>
    <property type="project" value="InterPro"/>
</dbReference>
<dbReference type="OrthoDB" id="9806039at2"/>
<gene>
    <name evidence="2" type="ORF">Amac_015370</name>
</gene>
<reference evidence="2 3" key="1">
    <citation type="submission" date="2019-10" db="EMBL/GenBank/DDBJ databases">
        <title>Whole genome shotgun sequence of Acrocarpospora macrocephala NBRC 16266.</title>
        <authorList>
            <person name="Ichikawa N."/>
            <person name="Kimura A."/>
            <person name="Kitahashi Y."/>
            <person name="Komaki H."/>
            <person name="Oguchi A."/>
        </authorList>
    </citation>
    <scope>NUCLEOTIDE SEQUENCE [LARGE SCALE GENOMIC DNA]</scope>
    <source>
        <strain evidence="2 3">NBRC 16266</strain>
    </source>
</reference>
<dbReference type="InterPro" id="IPR041657">
    <property type="entry name" value="HTH_17"/>
</dbReference>
<comment type="caution">
    <text evidence="2">The sequence shown here is derived from an EMBL/GenBank/DDBJ whole genome shotgun (WGS) entry which is preliminary data.</text>
</comment>
<name>A0A5M3WIH0_9ACTN</name>
<dbReference type="EMBL" id="BLAE01000008">
    <property type="protein sequence ID" value="GES07942.1"/>
    <property type="molecule type" value="Genomic_DNA"/>
</dbReference>
<evidence type="ECO:0000313" key="3">
    <source>
        <dbReference type="Proteomes" id="UP000331127"/>
    </source>
</evidence>
<evidence type="ECO:0000313" key="2">
    <source>
        <dbReference type="EMBL" id="GES07942.1"/>
    </source>
</evidence>
<sequence>MLMNRQMYRVAEATQVLGLGRSKVYELIRGKRLRSVKEGRVRLIPASAIADYVALLEQEGRTA</sequence>
<dbReference type="Pfam" id="PF12728">
    <property type="entry name" value="HTH_17"/>
    <property type="match status" value="1"/>
</dbReference>
<dbReference type="InterPro" id="IPR010093">
    <property type="entry name" value="SinI_DNA-bd"/>
</dbReference>
<protein>
    <submittedName>
        <fullName evidence="2">Excisionase</fullName>
    </submittedName>
</protein>
<dbReference type="AlphaFoldDB" id="A0A5M3WIH0"/>
<dbReference type="RefSeq" id="WP_155353600.1">
    <property type="nucleotide sequence ID" value="NZ_BAAAHL010000012.1"/>
</dbReference>
<accession>A0A5M3WIH0</accession>
<feature type="domain" description="Helix-turn-helix" evidence="1">
    <location>
        <begin position="7"/>
        <end position="53"/>
    </location>
</feature>
<organism evidence="2 3">
    <name type="scientific">Acrocarpospora macrocephala</name>
    <dbReference type="NCBI Taxonomy" id="150177"/>
    <lineage>
        <taxon>Bacteria</taxon>
        <taxon>Bacillati</taxon>
        <taxon>Actinomycetota</taxon>
        <taxon>Actinomycetes</taxon>
        <taxon>Streptosporangiales</taxon>
        <taxon>Streptosporangiaceae</taxon>
        <taxon>Acrocarpospora</taxon>
    </lineage>
</organism>